<evidence type="ECO:0000313" key="12">
    <source>
        <dbReference type="EMBL" id="KAF5961994.1"/>
    </source>
</evidence>
<dbReference type="FunFam" id="3.80.10.10:FF:000095">
    <property type="entry name" value="LRR receptor-like serine/threonine-protein kinase GSO1"/>
    <property type="match status" value="1"/>
</dbReference>
<dbReference type="Pfam" id="PF13855">
    <property type="entry name" value="LRR_8"/>
    <property type="match status" value="1"/>
</dbReference>
<reference evidence="13" key="1">
    <citation type="journal article" date="2020" name="Nat. Commun.">
        <title>Genome assembly of wild tea tree DASZ reveals pedigree and selection history of tea varieties.</title>
        <authorList>
            <person name="Zhang W."/>
            <person name="Zhang Y."/>
            <person name="Qiu H."/>
            <person name="Guo Y."/>
            <person name="Wan H."/>
            <person name="Zhang X."/>
            <person name="Scossa F."/>
            <person name="Alseekh S."/>
            <person name="Zhang Q."/>
            <person name="Wang P."/>
            <person name="Xu L."/>
            <person name="Schmidt M.H."/>
            <person name="Jia X."/>
            <person name="Li D."/>
            <person name="Zhu A."/>
            <person name="Guo F."/>
            <person name="Chen W."/>
            <person name="Ni D."/>
            <person name="Usadel B."/>
            <person name="Fernie A.R."/>
            <person name="Wen W."/>
        </authorList>
    </citation>
    <scope>NUCLEOTIDE SEQUENCE [LARGE SCALE GENOMIC DNA]</scope>
    <source>
        <strain evidence="13">cv. G240</strain>
    </source>
</reference>
<dbReference type="InterPro" id="IPR051502">
    <property type="entry name" value="RLP_Defense_Trigger"/>
</dbReference>
<dbReference type="SUPFAM" id="SSF52058">
    <property type="entry name" value="L domain-like"/>
    <property type="match status" value="1"/>
</dbReference>
<evidence type="ECO:0000256" key="3">
    <source>
        <dbReference type="ARBA" id="ARBA00009592"/>
    </source>
</evidence>
<evidence type="ECO:0000256" key="11">
    <source>
        <dbReference type="SAM" id="Phobius"/>
    </source>
</evidence>
<name>A0A7J7IC50_CAMSI</name>
<keyword evidence="10" id="KW-0325">Glycoprotein</keyword>
<dbReference type="Pfam" id="PF00560">
    <property type="entry name" value="LRR_1"/>
    <property type="match status" value="8"/>
</dbReference>
<dbReference type="SUPFAM" id="SSF52047">
    <property type="entry name" value="RNI-like"/>
    <property type="match status" value="1"/>
</dbReference>
<dbReference type="PANTHER" id="PTHR48062:SF21">
    <property type="entry name" value="RECEPTOR-LIKE PROTEIN 12"/>
    <property type="match status" value="1"/>
</dbReference>
<keyword evidence="7" id="KW-0677">Repeat</keyword>
<dbReference type="PANTHER" id="PTHR48062">
    <property type="entry name" value="RECEPTOR-LIKE PROTEIN 14"/>
    <property type="match status" value="1"/>
</dbReference>
<keyword evidence="5" id="KW-0433">Leucine-rich repeat</keyword>
<dbReference type="InterPro" id="IPR003591">
    <property type="entry name" value="Leu-rich_rpt_typical-subtyp"/>
</dbReference>
<keyword evidence="13" id="KW-1185">Reference proteome</keyword>
<evidence type="ECO:0000256" key="2">
    <source>
        <dbReference type="ARBA" id="ARBA00004236"/>
    </source>
</evidence>
<dbReference type="GO" id="GO:0051707">
    <property type="term" value="P:response to other organism"/>
    <property type="evidence" value="ECO:0007669"/>
    <property type="project" value="UniProtKB-ARBA"/>
</dbReference>
<evidence type="ECO:0000256" key="4">
    <source>
        <dbReference type="ARBA" id="ARBA00022475"/>
    </source>
</evidence>
<feature type="transmembrane region" description="Helical" evidence="11">
    <location>
        <begin position="1219"/>
        <end position="1236"/>
    </location>
</feature>
<evidence type="ECO:0008006" key="14">
    <source>
        <dbReference type="Google" id="ProtNLM"/>
    </source>
</evidence>
<organism evidence="12 13">
    <name type="scientific">Camellia sinensis</name>
    <name type="common">Tea plant</name>
    <name type="synonym">Thea sinensis</name>
    <dbReference type="NCBI Taxonomy" id="4442"/>
    <lineage>
        <taxon>Eukaryota</taxon>
        <taxon>Viridiplantae</taxon>
        <taxon>Streptophyta</taxon>
        <taxon>Embryophyta</taxon>
        <taxon>Tracheophyta</taxon>
        <taxon>Spermatophyta</taxon>
        <taxon>Magnoliopsida</taxon>
        <taxon>eudicotyledons</taxon>
        <taxon>Gunneridae</taxon>
        <taxon>Pentapetalae</taxon>
        <taxon>asterids</taxon>
        <taxon>Ericales</taxon>
        <taxon>Theaceae</taxon>
        <taxon>Camellia</taxon>
    </lineage>
</organism>
<evidence type="ECO:0000313" key="13">
    <source>
        <dbReference type="Proteomes" id="UP000593564"/>
    </source>
</evidence>
<dbReference type="EMBL" id="JACBKZ010000001">
    <property type="protein sequence ID" value="KAF5961994.1"/>
    <property type="molecule type" value="Genomic_DNA"/>
</dbReference>
<evidence type="ECO:0000256" key="9">
    <source>
        <dbReference type="ARBA" id="ARBA00023136"/>
    </source>
</evidence>
<accession>A0A7J7IC50</accession>
<dbReference type="AlphaFoldDB" id="A0A7J7IC50"/>
<evidence type="ECO:0000256" key="5">
    <source>
        <dbReference type="ARBA" id="ARBA00022614"/>
    </source>
</evidence>
<evidence type="ECO:0000256" key="10">
    <source>
        <dbReference type="ARBA" id="ARBA00023180"/>
    </source>
</evidence>
<dbReference type="SMART" id="SM00365">
    <property type="entry name" value="LRR_SD22"/>
    <property type="match status" value="6"/>
</dbReference>
<dbReference type="SMART" id="SM00369">
    <property type="entry name" value="LRR_TYP"/>
    <property type="match status" value="12"/>
</dbReference>
<feature type="transmembrane region" description="Helical" evidence="11">
    <location>
        <begin position="1190"/>
        <end position="1212"/>
    </location>
</feature>
<keyword evidence="4" id="KW-1003">Cell membrane</keyword>
<dbReference type="Gene3D" id="3.80.10.10">
    <property type="entry name" value="Ribonuclease Inhibitor"/>
    <property type="match status" value="3"/>
</dbReference>
<evidence type="ECO:0000256" key="7">
    <source>
        <dbReference type="ARBA" id="ARBA00022737"/>
    </source>
</evidence>
<keyword evidence="6 11" id="KW-0812">Transmembrane</keyword>
<proteinExistence type="inferred from homology"/>
<evidence type="ECO:0000256" key="6">
    <source>
        <dbReference type="ARBA" id="ARBA00022692"/>
    </source>
</evidence>
<dbReference type="Proteomes" id="UP000593564">
    <property type="component" value="Unassembled WGS sequence"/>
</dbReference>
<dbReference type="GO" id="GO:0005886">
    <property type="term" value="C:plasma membrane"/>
    <property type="evidence" value="ECO:0007669"/>
    <property type="project" value="UniProtKB-SubCell"/>
</dbReference>
<protein>
    <recommendedName>
        <fullName evidence="14">Leucine-rich repeat-containing N-terminal plant-type domain-containing protein</fullName>
    </recommendedName>
</protein>
<evidence type="ECO:0000256" key="1">
    <source>
        <dbReference type="ARBA" id="ARBA00004167"/>
    </source>
</evidence>
<dbReference type="InterPro" id="IPR032675">
    <property type="entry name" value="LRR_dom_sf"/>
</dbReference>
<dbReference type="GO" id="GO:0006952">
    <property type="term" value="P:defense response"/>
    <property type="evidence" value="ECO:0007669"/>
    <property type="project" value="UniProtKB-ARBA"/>
</dbReference>
<comment type="caution">
    <text evidence="12">The sequence shown here is derived from an EMBL/GenBank/DDBJ whole genome shotgun (WGS) entry which is preliminary data.</text>
</comment>
<comment type="similarity">
    <text evidence="3">Belongs to the RLP family.</text>
</comment>
<evidence type="ECO:0000256" key="8">
    <source>
        <dbReference type="ARBA" id="ARBA00022989"/>
    </source>
</evidence>
<reference evidence="12 13" key="2">
    <citation type="submission" date="2020-07" db="EMBL/GenBank/DDBJ databases">
        <title>Genome assembly of wild tea tree DASZ reveals pedigree and selection history of tea varieties.</title>
        <authorList>
            <person name="Zhang W."/>
        </authorList>
    </citation>
    <scope>NUCLEOTIDE SEQUENCE [LARGE SCALE GENOMIC DNA]</scope>
    <source>
        <strain evidence="13">cv. G240</strain>
        <tissue evidence="12">Leaf</tissue>
    </source>
</reference>
<comment type="subcellular location">
    <subcellularLocation>
        <location evidence="2">Cell membrane</location>
    </subcellularLocation>
    <subcellularLocation>
        <location evidence="1">Membrane</location>
        <topology evidence="1">Single-pass membrane protein</topology>
    </subcellularLocation>
</comment>
<keyword evidence="9 11" id="KW-0472">Membrane</keyword>
<gene>
    <name evidence="12" type="ORF">HYC85_003203</name>
</gene>
<sequence length="1248" mass="139921">MLCLFRGLRVAAASPASGLPNPLLCLASVCEPDSVFSVSFPEGRERSRRPSLSGRGLRFVAVGHFAHFGARIPVFRDCWPCASVRDCLTISVCSDFWHTSYLLPFEGHWGLRNPLRGRTPLSVLNSPFSGSRTACFGPRTFVLHRFLLIFGRDLCFITRKVTEGWEASNCCSNQLSLLRSLPAPVFLTSGPMLNTLEPVLPTFNHISVIYTPGRTLKTHGRPQTSILQEEMADRQLSVPANYQYPAGFSRLSRLGSLEVVDLSYNRFNNSLLSSLSELSSLRHLDLSGNILNGSTHFNSFERLKGLGNLEVLDLSVFHFNKLESLVFIPPCSYFSRGFQVFHSSAFGELELEGWSVLGGRADPRRVIEDLLVLVLGSGQWVLQPRCSSVSNGCCSRRWFLESSRQRRGLLVEWVVAMELQQLRGLEGLSMLSDLEVLKLSSNDLNNSFLPSLRGLSTLKFLSLSDNLFKGSIHVKEFCGLRNMEELDVSGNEIESFVNPQGWCDMQNLEELDISVNLLEGSLPQCLRNLTYLRVFDLSNNELTGNITSSPLSILSSLQYLSFSTNHFEVPASFRSFANHSNLKVLSGNNNILTSESELYTCVPKFQLRLFSFSNGNNDSYNVTLPSFLYHQYDLKIVDLSHNNLVGDFPNWLLENNTRLEGFYLSDNALGGSLKFPSRPNPNILVIDISNNKIGDKIPPNISSIFLNLGALYLFGNAFDGNPISLFHDMNSLVVLDMSDNLLSGLMPEYFATHCPSLHVIRLSNNNLSGKISPTIFNLTDLHHLHLDGNNFIGNIPYSASLMHLETLDFSDNYFSGELPKWIGNATDINDIVMSKNYFRGSIPKEFCRLDNLRFLHLSDNNLSGFIPSCFNPPYIKHVHLYKNKLEGPLPHAFCNNSYLTTLDLSHNYFYGNIPTWIGSLSGLTILLLKANNLKGSIPSQLCQLNQLTIVDISRNNLSGSLPPCLGKTIPFKGSGGMSIWPMGYAEDQYMTIPMLSYVNSKMLANKDVKKVYFNSKMILGQDGVKEQVEFTTKRRSYFYESTILSFLSGIDFSCNQLTGEIPHEIGNLSNIRALNLSHNNFSGTIPTTFSNLRQVESLDLSYNNLNGRIPSQLIELNSLAVFSVAHNNLSGKTPDRKAQFGTFEESSYEGNPLLCGPPLHNDCNEIEVPSSMPNAPSSQEEEDGFIDMTAFYASFIASYITILLGILVVLCINPYWRRTWFYLIEVWITSSYYFVMDNFPKLFNFRKM</sequence>
<keyword evidence="8 11" id="KW-1133">Transmembrane helix</keyword>
<dbReference type="InterPro" id="IPR001611">
    <property type="entry name" value="Leu-rich_rpt"/>
</dbReference>
<dbReference type="FunFam" id="3.80.10.10:FF:000213">
    <property type="entry name" value="Tyrosine-sulfated glycopeptide receptor 1"/>
    <property type="match status" value="1"/>
</dbReference>